<feature type="binding site" description="distal binding residue" evidence="5">
    <location>
        <position position="102"/>
    </location>
    <ligand>
        <name>heme</name>
        <dbReference type="ChEBI" id="CHEBI:30413"/>
    </ligand>
    <ligandPart>
        <name>Fe</name>
        <dbReference type="ChEBI" id="CHEBI:18248"/>
    </ligandPart>
</feature>
<dbReference type="EMBL" id="RXMA01000002">
    <property type="protein sequence ID" value="RTR23702.1"/>
    <property type="molecule type" value="Genomic_DNA"/>
</dbReference>
<dbReference type="OrthoDB" id="9795814at2"/>
<dbReference type="GO" id="GO:0019825">
    <property type="term" value="F:oxygen binding"/>
    <property type="evidence" value="ECO:0007669"/>
    <property type="project" value="InterPro"/>
</dbReference>
<evidence type="ECO:0000313" key="7">
    <source>
        <dbReference type="EMBL" id="RTR23702.1"/>
    </source>
</evidence>
<evidence type="ECO:0000313" key="8">
    <source>
        <dbReference type="Proteomes" id="UP000277007"/>
    </source>
</evidence>
<keyword evidence="2 5" id="KW-0349">Heme</keyword>
<dbReference type="InterPro" id="IPR001486">
    <property type="entry name" value="Hemoglobin_trunc"/>
</dbReference>
<keyword evidence="3 5" id="KW-0479">Metal-binding</keyword>
<sequence>MTLLHHGRAAPRLAALLVGLFAAALALATPVSAANLFEDLGGKEGIVRIVNDGVDRVLADSRIKGRFVDTDIKRLKSQLAEQFCHISGGPCVYAGRSMEQAHAGLTLRNAEFNALAEDFQAAMEQQNIPFTVQNRLIALLAPMQRTVVGQ</sequence>
<comment type="caution">
    <text evidence="7">The sequence shown here is derived from an EMBL/GenBank/DDBJ whole genome shotgun (WGS) entry which is preliminary data.</text>
</comment>
<dbReference type="GO" id="GO:0046872">
    <property type="term" value="F:metal ion binding"/>
    <property type="evidence" value="ECO:0007669"/>
    <property type="project" value="UniProtKB-KW"/>
</dbReference>
<protein>
    <submittedName>
        <fullName evidence="7">Group 1 truncated hemoglobin</fullName>
    </submittedName>
</protein>
<dbReference type="Gene3D" id="1.10.490.10">
    <property type="entry name" value="Globins"/>
    <property type="match status" value="1"/>
</dbReference>
<proteinExistence type="predicted"/>
<dbReference type="AlphaFoldDB" id="A0A3S0I076"/>
<dbReference type="CDD" id="cd00454">
    <property type="entry name" value="TrHb1_N"/>
    <property type="match status" value="1"/>
</dbReference>
<dbReference type="GO" id="GO:0020037">
    <property type="term" value="F:heme binding"/>
    <property type="evidence" value="ECO:0007669"/>
    <property type="project" value="InterPro"/>
</dbReference>
<evidence type="ECO:0000256" key="1">
    <source>
        <dbReference type="ARBA" id="ARBA00022448"/>
    </source>
</evidence>
<dbReference type="InterPro" id="IPR009050">
    <property type="entry name" value="Globin-like_sf"/>
</dbReference>
<dbReference type="RefSeq" id="WP_126612357.1">
    <property type="nucleotide sequence ID" value="NZ_JBHUCY010000010.1"/>
</dbReference>
<evidence type="ECO:0000256" key="3">
    <source>
        <dbReference type="ARBA" id="ARBA00022723"/>
    </source>
</evidence>
<evidence type="ECO:0000256" key="2">
    <source>
        <dbReference type="ARBA" id="ARBA00022617"/>
    </source>
</evidence>
<evidence type="ECO:0000256" key="5">
    <source>
        <dbReference type="PIRSR" id="PIRSR601486-1"/>
    </source>
</evidence>
<organism evidence="7 8">
    <name type="scientific">Azospirillum griseum</name>
    <dbReference type="NCBI Taxonomy" id="2496639"/>
    <lineage>
        <taxon>Bacteria</taxon>
        <taxon>Pseudomonadati</taxon>
        <taxon>Pseudomonadota</taxon>
        <taxon>Alphaproteobacteria</taxon>
        <taxon>Rhodospirillales</taxon>
        <taxon>Azospirillaceae</taxon>
        <taxon>Azospirillum</taxon>
    </lineage>
</organism>
<accession>A0A3S0I076</accession>
<keyword evidence="6" id="KW-0732">Signal</keyword>
<keyword evidence="1" id="KW-0813">Transport</keyword>
<name>A0A3S0I076_9PROT</name>
<dbReference type="Pfam" id="PF01152">
    <property type="entry name" value="Bac_globin"/>
    <property type="match status" value="1"/>
</dbReference>
<keyword evidence="8" id="KW-1185">Reference proteome</keyword>
<feature type="chain" id="PRO_5018578560" evidence="6">
    <location>
        <begin position="34"/>
        <end position="150"/>
    </location>
</feature>
<feature type="signal peptide" evidence="6">
    <location>
        <begin position="1"/>
        <end position="33"/>
    </location>
</feature>
<dbReference type="Proteomes" id="UP000277007">
    <property type="component" value="Unassembled WGS sequence"/>
</dbReference>
<gene>
    <name evidence="7" type="ORF">EJ903_04025</name>
</gene>
<dbReference type="SUPFAM" id="SSF46458">
    <property type="entry name" value="Globin-like"/>
    <property type="match status" value="1"/>
</dbReference>
<evidence type="ECO:0000256" key="6">
    <source>
        <dbReference type="SAM" id="SignalP"/>
    </source>
</evidence>
<keyword evidence="4 5" id="KW-0408">Iron</keyword>
<evidence type="ECO:0000256" key="4">
    <source>
        <dbReference type="ARBA" id="ARBA00023004"/>
    </source>
</evidence>
<dbReference type="InterPro" id="IPR012292">
    <property type="entry name" value="Globin/Proto"/>
</dbReference>
<reference evidence="7 8" key="1">
    <citation type="submission" date="2018-12" db="EMBL/GenBank/DDBJ databases">
        <authorList>
            <person name="Yang Y."/>
        </authorList>
    </citation>
    <scope>NUCLEOTIDE SEQUENCE [LARGE SCALE GENOMIC DNA]</scope>
    <source>
        <strain evidence="7 8">L-25-5w-1</strain>
    </source>
</reference>